<accession>A0A1W6LGB3</accession>
<dbReference type="InterPro" id="IPR037291">
    <property type="entry name" value="DUF4139"/>
</dbReference>
<dbReference type="PANTHER" id="PTHR31005">
    <property type="entry name" value="DUF4139 DOMAIN-CONTAINING PROTEIN"/>
    <property type="match status" value="1"/>
</dbReference>
<dbReference type="OrthoDB" id="9777444at2"/>
<dbReference type="Pfam" id="PF13600">
    <property type="entry name" value="DUF4140"/>
    <property type="match status" value="1"/>
</dbReference>
<dbReference type="STRING" id="946333.A4W93_27340"/>
<dbReference type="Pfam" id="PF13598">
    <property type="entry name" value="DUF4139"/>
    <property type="match status" value="1"/>
</dbReference>
<dbReference type="PANTHER" id="PTHR31005:SF8">
    <property type="entry name" value="DUF4139 DOMAIN-CONTAINING PROTEIN"/>
    <property type="match status" value="1"/>
</dbReference>
<reference evidence="3 4" key="1">
    <citation type="submission" date="2016-04" db="EMBL/GenBank/DDBJ databases">
        <title>Complete genome sequence of natural rubber-degrading, novel Gram-negative bacterium, Rhizobacter gummiphilus strain NS21.</title>
        <authorList>
            <person name="Tabata M."/>
            <person name="Kasai D."/>
            <person name="Fukuda M."/>
        </authorList>
    </citation>
    <scope>NUCLEOTIDE SEQUENCE [LARGE SCALE GENOMIC DNA]</scope>
    <source>
        <strain evidence="3 4">NS21</strain>
    </source>
</reference>
<protein>
    <submittedName>
        <fullName evidence="3">Uncharacterized protein</fullName>
    </submittedName>
</protein>
<feature type="domain" description="DUF4139" evidence="1">
    <location>
        <begin position="206"/>
        <end position="515"/>
    </location>
</feature>
<sequence length="522" mass="55900">MTPSLRPLALALLAITATAHAQDSRITQVKVYPGSATIERVARAKAGDRTLTFACLPAGLDVQSLQVTANASVRLGETTALTEARDLSPRCAAHPLDGRIRALEEQKDALLAEHESLGLVTGYLKGVAGGRDTRPAVDAKQLTGMADAVRRTGQDALAKQRQLVRQQADLDRQLAPLVAERARARGASGQVVSVTVTLATPADADVTLRYQVAGPTWSPAYRALLDTPTRQVRLERQALVAQSTGEDWAGVKLVLSTGQPRRETAGRVPTPWQVGIAQPPREELMKRRSMPMAAMAPAPAIMAEAAADQSFEVATVDTAFATEFDVPQPIDVASSGQRVAIALGQHVDTARLAVRTSPRLDPSAFLVADLPVPAGVWPAGPMQLYRDGAYVGQGRWNTAEGERLTLSFGRDERVRVTAEPERDSLGTGGFAGGRTERRVSRAYVVENRHTTPIAVQVLDAAPVSVDDQVRITSTFSPQPAELAWNKLPGVAMWTLDLNAGQSVRVAADHVIGHPKDTRLSDR</sequence>
<organism evidence="3 4">
    <name type="scientific">Piscinibacter gummiphilus</name>
    <dbReference type="NCBI Taxonomy" id="946333"/>
    <lineage>
        <taxon>Bacteria</taxon>
        <taxon>Pseudomonadati</taxon>
        <taxon>Pseudomonadota</taxon>
        <taxon>Betaproteobacteria</taxon>
        <taxon>Burkholderiales</taxon>
        <taxon>Sphaerotilaceae</taxon>
        <taxon>Piscinibacter</taxon>
    </lineage>
</organism>
<proteinExistence type="predicted"/>
<dbReference type="AlphaFoldDB" id="A0A1W6LGB3"/>
<gene>
    <name evidence="3" type="ORF">A4W93_27340</name>
</gene>
<dbReference type="InterPro" id="IPR025554">
    <property type="entry name" value="DUF4140"/>
</dbReference>
<feature type="domain" description="DUF4140" evidence="2">
    <location>
        <begin position="29"/>
        <end position="117"/>
    </location>
</feature>
<evidence type="ECO:0000313" key="3">
    <source>
        <dbReference type="EMBL" id="ARN23322.1"/>
    </source>
</evidence>
<dbReference type="RefSeq" id="WP_085753640.1">
    <property type="nucleotide sequence ID" value="NZ_BSPR01000017.1"/>
</dbReference>
<dbReference type="KEGG" id="rgu:A4W93_27340"/>
<dbReference type="NCBIfam" id="TIGR02231">
    <property type="entry name" value="mucoidy inhibitor MuiA family protein"/>
    <property type="match status" value="1"/>
</dbReference>
<dbReference type="InterPro" id="IPR011935">
    <property type="entry name" value="CHP02231"/>
</dbReference>
<evidence type="ECO:0000259" key="1">
    <source>
        <dbReference type="Pfam" id="PF13598"/>
    </source>
</evidence>
<dbReference type="EMBL" id="CP015118">
    <property type="protein sequence ID" value="ARN23322.1"/>
    <property type="molecule type" value="Genomic_DNA"/>
</dbReference>
<name>A0A1W6LGB3_9BURK</name>
<keyword evidence="4" id="KW-1185">Reference proteome</keyword>
<evidence type="ECO:0000259" key="2">
    <source>
        <dbReference type="Pfam" id="PF13600"/>
    </source>
</evidence>
<dbReference type="Proteomes" id="UP000193427">
    <property type="component" value="Chromosome"/>
</dbReference>
<evidence type="ECO:0000313" key="4">
    <source>
        <dbReference type="Proteomes" id="UP000193427"/>
    </source>
</evidence>